<sequence length="198" mass="22695">MTAPYFREFYDIKEKLTGKFDKCISYDSFFDPQTCPAIFPYTETLIAEAKGNPVLQCCRSFGRVTPLKEQFGGTHILLWRDPVNQWLSYQINDYFDATSLAIINAQNPPVIIQRLRQEIGFNEVHAENVQSEFAAFSEASLDAGQKYLIFYGLWLYHLLENQPLCEAEINLDMLSRSEEYVAGKTTGNYSVKIITKST</sequence>
<organism evidence="1 2">
    <name type="scientific">Acidihalobacter aeolianus</name>
    <dbReference type="NCBI Taxonomy" id="2792603"/>
    <lineage>
        <taxon>Bacteria</taxon>
        <taxon>Pseudomonadati</taxon>
        <taxon>Pseudomonadota</taxon>
        <taxon>Gammaproteobacteria</taxon>
        <taxon>Chromatiales</taxon>
        <taxon>Ectothiorhodospiraceae</taxon>
        <taxon>Acidihalobacter</taxon>
    </lineage>
</organism>
<evidence type="ECO:0000313" key="1">
    <source>
        <dbReference type="EMBL" id="AOV17458.1"/>
    </source>
</evidence>
<proteinExistence type="predicted"/>
<dbReference type="KEGG" id="aaeo:BJI67_10660"/>
<evidence type="ECO:0008006" key="3">
    <source>
        <dbReference type="Google" id="ProtNLM"/>
    </source>
</evidence>
<gene>
    <name evidence="1" type="ORF">BJI67_10660</name>
</gene>
<evidence type="ECO:0000313" key="2">
    <source>
        <dbReference type="Proteomes" id="UP000095342"/>
    </source>
</evidence>
<protein>
    <recommendedName>
        <fullName evidence="3">Sulfotransferase domain-containing protein</fullName>
    </recommendedName>
</protein>
<dbReference type="AlphaFoldDB" id="A0A1D8K910"/>
<accession>A0A1D8K910</accession>
<keyword evidence="2" id="KW-1185">Reference proteome</keyword>
<dbReference type="EMBL" id="CP017448">
    <property type="protein sequence ID" value="AOV17458.1"/>
    <property type="molecule type" value="Genomic_DNA"/>
</dbReference>
<dbReference type="Proteomes" id="UP000095342">
    <property type="component" value="Chromosome"/>
</dbReference>
<name>A0A1D8K910_9GAMM</name>
<reference evidence="1 2" key="1">
    <citation type="submission" date="2016-09" db="EMBL/GenBank/DDBJ databases">
        <title>Acidihalobacter prosperus V6 (DSM14174).</title>
        <authorList>
            <person name="Khaleque H.N."/>
            <person name="Ramsay J.P."/>
            <person name="Murphy R.J.T."/>
            <person name="Kaksonen A.H."/>
            <person name="Boxall N.J."/>
            <person name="Watkin E.L.J."/>
        </authorList>
    </citation>
    <scope>NUCLEOTIDE SEQUENCE [LARGE SCALE GENOMIC DNA]</scope>
    <source>
        <strain evidence="1 2">V6</strain>
    </source>
</reference>